<dbReference type="Proteomes" id="UP000235616">
    <property type="component" value="Unassembled WGS sequence"/>
</dbReference>
<name>A0A2N7VCL8_9BURK</name>
<organism evidence="2 3">
    <name type="scientific">Trinickia dabaoshanensis</name>
    <dbReference type="NCBI Taxonomy" id="564714"/>
    <lineage>
        <taxon>Bacteria</taxon>
        <taxon>Pseudomonadati</taxon>
        <taxon>Pseudomonadota</taxon>
        <taxon>Betaproteobacteria</taxon>
        <taxon>Burkholderiales</taxon>
        <taxon>Burkholderiaceae</taxon>
        <taxon>Trinickia</taxon>
    </lineage>
</organism>
<dbReference type="EMBL" id="PNYA01000038">
    <property type="protein sequence ID" value="PMS14921.1"/>
    <property type="molecule type" value="Genomic_DNA"/>
</dbReference>
<feature type="compositionally biased region" description="Polar residues" evidence="1">
    <location>
        <begin position="1"/>
        <end position="16"/>
    </location>
</feature>
<reference evidence="2 3" key="1">
    <citation type="submission" date="2018-01" db="EMBL/GenBank/DDBJ databases">
        <title>Whole genome analyses suggest that Burkholderia sensu lato contains two further novel genera in the rhizoxinica-symbiotica group Mycetohabitans gen. nov., and Trinickia gen. nov.: implications for the evolution of diazotrophy and nodulation in the Burkholderiaceae.</title>
        <authorList>
            <person name="Estrada-de los Santos P."/>
            <person name="Palmer M."/>
            <person name="Chavez-Ramirez B."/>
            <person name="Beukes C."/>
            <person name="Steenkamp E.T."/>
            <person name="Hirsch A.M."/>
            <person name="Manyaka P."/>
            <person name="Maluk M."/>
            <person name="Lafos M."/>
            <person name="Crook M."/>
            <person name="Gross E."/>
            <person name="Simon M.F."/>
            <person name="Bueno dos Reis Junior F."/>
            <person name="Poole P.S."/>
            <person name="Venter S.N."/>
            <person name="James E.K."/>
        </authorList>
    </citation>
    <scope>NUCLEOTIDE SEQUENCE [LARGE SCALE GENOMIC DNA]</scope>
    <source>
        <strain evidence="2 3">GIMN1.004</strain>
    </source>
</reference>
<feature type="region of interest" description="Disordered" evidence="1">
    <location>
        <begin position="576"/>
        <end position="600"/>
    </location>
</feature>
<accession>A0A2N7VCL8</accession>
<evidence type="ECO:0000313" key="3">
    <source>
        <dbReference type="Proteomes" id="UP000235616"/>
    </source>
</evidence>
<feature type="compositionally biased region" description="Polar residues" evidence="1">
    <location>
        <begin position="584"/>
        <end position="600"/>
    </location>
</feature>
<proteinExistence type="predicted"/>
<dbReference type="AlphaFoldDB" id="A0A2N7VCL8"/>
<comment type="caution">
    <text evidence="2">The sequence shown here is derived from an EMBL/GenBank/DDBJ whole genome shotgun (WGS) entry which is preliminary data.</text>
</comment>
<feature type="compositionally biased region" description="Basic and acidic residues" evidence="1">
    <location>
        <begin position="86"/>
        <end position="96"/>
    </location>
</feature>
<gene>
    <name evidence="2" type="ORF">C0Z18_29675</name>
</gene>
<feature type="region of interest" description="Disordered" evidence="1">
    <location>
        <begin position="1"/>
        <end position="129"/>
    </location>
</feature>
<evidence type="ECO:0000256" key="1">
    <source>
        <dbReference type="SAM" id="MobiDB-lite"/>
    </source>
</evidence>
<protein>
    <recommendedName>
        <fullName evidence="4">Type III effector</fullName>
    </recommendedName>
</protein>
<evidence type="ECO:0000313" key="2">
    <source>
        <dbReference type="EMBL" id="PMS14921.1"/>
    </source>
</evidence>
<evidence type="ECO:0008006" key="4">
    <source>
        <dbReference type="Google" id="ProtNLM"/>
    </source>
</evidence>
<sequence length="600" mass="61300">MRTESSGRSTDTSMQITPAPPRAESQVARNARTSRREIAGAPPPRGSSPSDTSNAPDTAGGPRRVALPATAPTATASTATAPSETAEQRAARREGVHAVVSGYFQPHVTEAENREAESTDGESTDGEESHADALNRLIGDRVQGLMDMGETRESIEATFAKARRHDIGAEGARGFVGSIPFGVASRLLDTKPAIGDTVVSGLNALPGVKHTPDAFKGGVAAGLVSGVADHIGSEALRPAMENVQWLASSADQLEEPMQEAKARAESGMLRAVGQNAAAIQTFTARNIIRGIVGPALTAAGHVAAATQTDSWLAAIGSPLAGAGFNLANRHFAEQDHRVGPEYLLGRTDWQDQYQALKEATWKGAVANGTGRVAKAVVNTVDATLSGPRTILSAPSITTNVGALGVGLGAVSMATSAAGALAQKHGASAAGIVAAEHAARTISSAGVFASWTTAAVVTQPAVDALRGVSDATGDLAKKGVSSAVQNSAEAIGSTAQQSADYMGPKLASARDATVRTGQEAIRGASAAFDSVKTTTSNTISDVSAAVGTGFSNAGTRLTGMLDSASNNLSDAVANMRRRNRPQTDDPAQNPQNNIPLGNMNV</sequence>
<feature type="compositionally biased region" description="Low complexity" evidence="1">
    <location>
        <begin position="68"/>
        <end position="85"/>
    </location>
</feature>
<keyword evidence="3" id="KW-1185">Reference proteome</keyword>